<keyword evidence="1" id="KW-1133">Transmembrane helix</keyword>
<evidence type="ECO:0008006" key="4">
    <source>
        <dbReference type="Google" id="ProtNLM"/>
    </source>
</evidence>
<keyword evidence="1" id="KW-0812">Transmembrane</keyword>
<organism evidence="2 3">
    <name type="scientific">Sinomonas terricola</name>
    <dbReference type="NCBI Taxonomy" id="3110330"/>
    <lineage>
        <taxon>Bacteria</taxon>
        <taxon>Bacillati</taxon>
        <taxon>Actinomycetota</taxon>
        <taxon>Actinomycetes</taxon>
        <taxon>Micrococcales</taxon>
        <taxon>Micrococcaceae</taxon>
        <taxon>Sinomonas</taxon>
    </lineage>
</organism>
<evidence type="ECO:0000313" key="2">
    <source>
        <dbReference type="EMBL" id="MEA5453595.1"/>
    </source>
</evidence>
<name>A0ABU5T1S2_9MICC</name>
<comment type="caution">
    <text evidence="2">The sequence shown here is derived from an EMBL/GenBank/DDBJ whole genome shotgun (WGS) entry which is preliminary data.</text>
</comment>
<reference evidence="2 3" key="1">
    <citation type="submission" date="2023-12" db="EMBL/GenBank/DDBJ databases">
        <title>Sinomonas terricola sp. nov, isolated from litchi orchard soil in Guangdong, PR China.</title>
        <authorList>
            <person name="Jiaxin W."/>
            <person name="Yang Z."/>
            <person name="Honghui Z."/>
        </authorList>
    </citation>
    <scope>NUCLEOTIDE SEQUENCE [LARGE SCALE GENOMIC DNA]</scope>
    <source>
        <strain evidence="2 3">JGH33</strain>
    </source>
</reference>
<accession>A0ABU5T1S2</accession>
<evidence type="ECO:0000256" key="1">
    <source>
        <dbReference type="SAM" id="Phobius"/>
    </source>
</evidence>
<proteinExistence type="predicted"/>
<keyword evidence="1" id="KW-0472">Membrane</keyword>
<evidence type="ECO:0000313" key="3">
    <source>
        <dbReference type="Proteomes" id="UP001304769"/>
    </source>
</evidence>
<sequence>MARRHGSGSAGSAAADDGARRARATARAVVGGVAAAAGGVVAATLAAGIVMAPAQAPIARLGGIHDDLQRAVALRQITPEQAAMFEAKLEREILGPGSNTSSEA</sequence>
<gene>
    <name evidence="2" type="ORF">SPF06_02565</name>
</gene>
<feature type="transmembrane region" description="Helical" evidence="1">
    <location>
        <begin position="28"/>
        <end position="51"/>
    </location>
</feature>
<protein>
    <recommendedName>
        <fullName evidence="4">SHOCT domain-containing protein</fullName>
    </recommendedName>
</protein>
<dbReference type="RefSeq" id="WP_323277348.1">
    <property type="nucleotide sequence ID" value="NZ_JAYGGQ010000001.1"/>
</dbReference>
<keyword evidence="3" id="KW-1185">Reference proteome</keyword>
<dbReference type="Proteomes" id="UP001304769">
    <property type="component" value="Unassembled WGS sequence"/>
</dbReference>
<dbReference type="EMBL" id="JAYGGQ010000001">
    <property type="protein sequence ID" value="MEA5453595.1"/>
    <property type="molecule type" value="Genomic_DNA"/>
</dbReference>